<evidence type="ECO:0008006" key="5">
    <source>
        <dbReference type="Google" id="ProtNLM"/>
    </source>
</evidence>
<organism evidence="3 4">
    <name type="scientific">Thermodesulfobacterium commune DSM 2178</name>
    <dbReference type="NCBI Taxonomy" id="289377"/>
    <lineage>
        <taxon>Bacteria</taxon>
        <taxon>Pseudomonadati</taxon>
        <taxon>Thermodesulfobacteriota</taxon>
        <taxon>Thermodesulfobacteria</taxon>
        <taxon>Thermodesulfobacteriales</taxon>
        <taxon>Thermodesulfobacteriaceae</taxon>
        <taxon>Thermodesulfobacterium</taxon>
    </lineage>
</organism>
<feature type="transmembrane region" description="Helical" evidence="2">
    <location>
        <begin position="603"/>
        <end position="622"/>
    </location>
</feature>
<evidence type="ECO:0000256" key="1">
    <source>
        <dbReference type="SAM" id="Coils"/>
    </source>
</evidence>
<protein>
    <recommendedName>
        <fullName evidence="5">Tetratricopeptide repeat protein</fullName>
    </recommendedName>
</protein>
<dbReference type="Proteomes" id="UP000028481">
    <property type="component" value="Chromosome"/>
</dbReference>
<evidence type="ECO:0000256" key="2">
    <source>
        <dbReference type="SAM" id="Phobius"/>
    </source>
</evidence>
<dbReference type="KEGG" id="tcm:HL41_01840"/>
<reference evidence="3 4" key="1">
    <citation type="journal article" date="2015" name="Genome Announc.">
        <title>Genome Sequence of a Sulfate-Reducing Thermophilic Bacterium, Thermodesulfobacterium commune DSM 2178T (Phylum Thermodesulfobacteria).</title>
        <authorList>
            <person name="Bhatnagar S."/>
            <person name="Badger J.H."/>
            <person name="Madupu R."/>
            <person name="Khouri H.M."/>
            <person name="O'Connor E.M."/>
            <person name="Robb F.T."/>
            <person name="Ward N.L."/>
            <person name="Eisen J.A."/>
        </authorList>
    </citation>
    <scope>NUCLEOTIDE SEQUENCE [LARGE SCALE GENOMIC DNA]</scope>
    <source>
        <strain evidence="3 4">DSM 2178</strain>
    </source>
</reference>
<dbReference type="AlphaFoldDB" id="A0A075WQS1"/>
<sequence>MFLKVVEIPKLKHFLFKTSSQEVDYHVEEFLKKTYKEISSNLYQVPPKNLVYLNEILYNLKERFKKFLGSSPLPFYVILSKERDFSEKPRYVRAGKVYFQENLKREVLQEFEGVNLFYKVQDWLDNWKELMLPATVDPKISFFYKDFFFTGPNPTCFFCESTHHPYHKCPGLLEPQPRSVLEQALDLPFSEIAQIIWQGLIEEKPNYFHIRHFYLLPEFLKIVFYRGEGLTSWSQLKISIETPVRGGNIGIGLDALIKGDLNVAESRFLEEESDLKACIGLTFVNLLKNRWDRALYFLETALSQNTSNFIKSYLIFLKGYIYEYQGNDLTAKDLYQRAFELDKTFLPVFFRLRVLDYLNDEPIEKFMGYFGHPLLIFWAFTEPLFIRDQEELENFIEKRILEKRENALQRLKEAEDLFHRLKHVMSKDEIIEYEELLKTLAYDIYHRGMGAIDKASDRALDLTLELQALVYNKVKEIDHKITELKKQYEVLANFWVKYPYKEEDMIFGKELKSLKDLIEKNLEKTKKRDISQILPLMFSELNLAEEKVQLLKDLKVDLKKKWVFRRRLTDFLRNFLLLETLLVTFYVIGYLLESSLLESLLSIPMFLIISVVLLLLCLILAYTKNPE</sequence>
<dbReference type="Gene3D" id="1.25.40.10">
    <property type="entry name" value="Tetratricopeptide repeat domain"/>
    <property type="match status" value="1"/>
</dbReference>
<evidence type="ECO:0000313" key="3">
    <source>
        <dbReference type="EMBL" id="AIH03654.1"/>
    </source>
</evidence>
<keyword evidence="2" id="KW-0472">Membrane</keyword>
<keyword evidence="4" id="KW-1185">Reference proteome</keyword>
<keyword evidence="2" id="KW-0812">Transmembrane</keyword>
<name>A0A075WQS1_9BACT</name>
<feature type="transmembrane region" description="Helical" evidence="2">
    <location>
        <begin position="571"/>
        <end position="591"/>
    </location>
</feature>
<accession>A0A075WQS1</accession>
<keyword evidence="1" id="KW-0175">Coiled coil</keyword>
<proteinExistence type="predicted"/>
<feature type="coiled-coil region" evidence="1">
    <location>
        <begin position="397"/>
        <end position="424"/>
    </location>
</feature>
<dbReference type="HOGENOM" id="CLU_430165_0_0_0"/>
<dbReference type="OrthoDB" id="9771683at2"/>
<dbReference type="RefSeq" id="WP_038060030.1">
    <property type="nucleotide sequence ID" value="NZ_CP008796.1"/>
</dbReference>
<dbReference type="PaxDb" id="289377-HL41_01840"/>
<dbReference type="EMBL" id="CP008796">
    <property type="protein sequence ID" value="AIH03654.1"/>
    <property type="molecule type" value="Genomic_DNA"/>
</dbReference>
<dbReference type="STRING" id="289377.HL41_01840"/>
<keyword evidence="2" id="KW-1133">Transmembrane helix</keyword>
<dbReference type="SUPFAM" id="SSF48452">
    <property type="entry name" value="TPR-like"/>
    <property type="match status" value="1"/>
</dbReference>
<dbReference type="InterPro" id="IPR011990">
    <property type="entry name" value="TPR-like_helical_dom_sf"/>
</dbReference>
<evidence type="ECO:0000313" key="4">
    <source>
        <dbReference type="Proteomes" id="UP000028481"/>
    </source>
</evidence>
<dbReference type="eggNOG" id="COG0457">
    <property type="taxonomic scope" value="Bacteria"/>
</dbReference>
<gene>
    <name evidence="3" type="ORF">HL41_01840</name>
</gene>